<keyword evidence="3" id="KW-1185">Reference proteome</keyword>
<dbReference type="Proteomes" id="UP000245880">
    <property type="component" value="Unassembled WGS sequence"/>
</dbReference>
<dbReference type="Gene3D" id="3.30.1330.40">
    <property type="entry name" value="RutC-like"/>
    <property type="match status" value="1"/>
</dbReference>
<comment type="caution">
    <text evidence="2">The sequence shown here is derived from an EMBL/GenBank/DDBJ whole genome shotgun (WGS) entry which is preliminary data.</text>
</comment>
<sequence>MNGLFESPMTKKNILMAKEIIYSDKAPEPIGPYSQAVKTNGTLYVSGQIAAELAKAGDIKAEAGLVMQQIGHILGAAGMSFSHVVKASIFLKNMADFAAVNEVYGSFFTSEPPARETVQVAMLPKDVNVEISVIAVE</sequence>
<dbReference type="GO" id="GO:0005829">
    <property type="term" value="C:cytosol"/>
    <property type="evidence" value="ECO:0007669"/>
    <property type="project" value="TreeGrafter"/>
</dbReference>
<evidence type="ECO:0000313" key="2">
    <source>
        <dbReference type="EMBL" id="PWJ60197.1"/>
    </source>
</evidence>
<protein>
    <submittedName>
        <fullName evidence="2">2-iminobutanoate/2-iminopropanoate deaminase</fullName>
    </submittedName>
</protein>
<dbReference type="FunFam" id="3.30.1330.40:FF:000001">
    <property type="entry name" value="L-PSP family endoribonuclease"/>
    <property type="match status" value="1"/>
</dbReference>
<name>A0A316BCL4_9BACT</name>
<reference evidence="2 3" key="1">
    <citation type="submission" date="2018-03" db="EMBL/GenBank/DDBJ databases">
        <title>Genomic Encyclopedia of Archaeal and Bacterial Type Strains, Phase II (KMG-II): from individual species to whole genera.</title>
        <authorList>
            <person name="Goeker M."/>
        </authorList>
    </citation>
    <scope>NUCLEOTIDE SEQUENCE [LARGE SCALE GENOMIC DNA]</scope>
    <source>
        <strain evidence="2 3">DSM 100346</strain>
    </source>
</reference>
<dbReference type="NCBIfam" id="TIGR00004">
    <property type="entry name" value="Rid family detoxifying hydrolase"/>
    <property type="match status" value="1"/>
</dbReference>
<evidence type="ECO:0000313" key="3">
    <source>
        <dbReference type="Proteomes" id="UP000245880"/>
    </source>
</evidence>
<dbReference type="InterPro" id="IPR035959">
    <property type="entry name" value="RutC-like_sf"/>
</dbReference>
<gene>
    <name evidence="2" type="ORF">CLV98_101378</name>
</gene>
<accession>A0A316BCL4</accession>
<dbReference type="PANTHER" id="PTHR11803">
    <property type="entry name" value="2-IMINOBUTANOATE/2-IMINOPROPANOATE DEAMINASE RIDA"/>
    <property type="match status" value="1"/>
</dbReference>
<dbReference type="EMBL" id="QGDT01000001">
    <property type="protein sequence ID" value="PWJ60197.1"/>
    <property type="molecule type" value="Genomic_DNA"/>
</dbReference>
<dbReference type="GO" id="GO:0019239">
    <property type="term" value="F:deaminase activity"/>
    <property type="evidence" value="ECO:0007669"/>
    <property type="project" value="TreeGrafter"/>
</dbReference>
<comment type="similarity">
    <text evidence="1">Belongs to the RutC family.</text>
</comment>
<dbReference type="CDD" id="cd00448">
    <property type="entry name" value="YjgF_YER057c_UK114_family"/>
    <property type="match status" value="1"/>
</dbReference>
<dbReference type="AlphaFoldDB" id="A0A316BCL4"/>
<evidence type="ECO:0000256" key="1">
    <source>
        <dbReference type="ARBA" id="ARBA00010552"/>
    </source>
</evidence>
<organism evidence="2 3">
    <name type="scientific">Dyadobacter jejuensis</name>
    <dbReference type="NCBI Taxonomy" id="1082580"/>
    <lineage>
        <taxon>Bacteria</taxon>
        <taxon>Pseudomonadati</taxon>
        <taxon>Bacteroidota</taxon>
        <taxon>Cytophagia</taxon>
        <taxon>Cytophagales</taxon>
        <taxon>Spirosomataceae</taxon>
        <taxon>Dyadobacter</taxon>
    </lineage>
</organism>
<dbReference type="InterPro" id="IPR006056">
    <property type="entry name" value="RidA"/>
</dbReference>
<dbReference type="SUPFAM" id="SSF55298">
    <property type="entry name" value="YjgF-like"/>
    <property type="match status" value="1"/>
</dbReference>
<proteinExistence type="inferred from homology"/>
<dbReference type="Pfam" id="PF01042">
    <property type="entry name" value="Ribonuc_L-PSP"/>
    <property type="match status" value="1"/>
</dbReference>
<dbReference type="InterPro" id="IPR006175">
    <property type="entry name" value="YjgF/YER057c/UK114"/>
</dbReference>
<dbReference type="PANTHER" id="PTHR11803:SF58">
    <property type="entry name" value="PROTEIN HMF1-RELATED"/>
    <property type="match status" value="1"/>
</dbReference>